<dbReference type="RefSeq" id="WP_067594079.1">
    <property type="nucleotide sequence ID" value="NZ_JAAGNC010000225.1"/>
</dbReference>
<dbReference type="EMBL" id="JAAGNC010000225">
    <property type="protein sequence ID" value="NEC63026.1"/>
    <property type="molecule type" value="Genomic_DNA"/>
</dbReference>
<gene>
    <name evidence="2" type="ORF">G3I59_47430</name>
</gene>
<feature type="region of interest" description="Disordered" evidence="1">
    <location>
        <begin position="1"/>
        <end position="24"/>
    </location>
</feature>
<name>A0ABX0CD87_9PSEU</name>
<keyword evidence="3" id="KW-1185">Reference proteome</keyword>
<evidence type="ECO:0000313" key="3">
    <source>
        <dbReference type="Proteomes" id="UP000470404"/>
    </source>
</evidence>
<reference evidence="2 3" key="1">
    <citation type="submission" date="2020-01" db="EMBL/GenBank/DDBJ databases">
        <title>Insect and environment-associated Actinomycetes.</title>
        <authorList>
            <person name="Currrie C."/>
            <person name="Chevrette M."/>
            <person name="Carlson C."/>
            <person name="Stubbendieck R."/>
            <person name="Wendt-Pienkowski E."/>
        </authorList>
    </citation>
    <scope>NUCLEOTIDE SEQUENCE [LARGE SCALE GENOMIC DNA]</scope>
    <source>
        <strain evidence="2 3">SID8386</strain>
    </source>
</reference>
<protein>
    <submittedName>
        <fullName evidence="2">Uncharacterized protein</fullName>
    </submittedName>
</protein>
<accession>A0ABX0CD87</accession>
<proteinExistence type="predicted"/>
<dbReference type="Proteomes" id="UP000470404">
    <property type="component" value="Unassembled WGS sequence"/>
</dbReference>
<comment type="caution">
    <text evidence="2">The sequence shown here is derived from an EMBL/GenBank/DDBJ whole genome shotgun (WGS) entry which is preliminary data.</text>
</comment>
<evidence type="ECO:0000313" key="2">
    <source>
        <dbReference type="EMBL" id="NEC63026.1"/>
    </source>
</evidence>
<sequence length="94" mass="9930">MPFEIGDFRDRPQCAGPAARSPGCREHVRRPCAGGRGFWLRLAATAAFADFPVVAFRFQRHSTVSAGLIPVFSAVAMAVRSGVRCCSAASASGC</sequence>
<organism evidence="2 3">
    <name type="scientific">Amycolatopsis rubida</name>
    <dbReference type="NCBI Taxonomy" id="112413"/>
    <lineage>
        <taxon>Bacteria</taxon>
        <taxon>Bacillati</taxon>
        <taxon>Actinomycetota</taxon>
        <taxon>Actinomycetes</taxon>
        <taxon>Pseudonocardiales</taxon>
        <taxon>Pseudonocardiaceae</taxon>
        <taxon>Amycolatopsis</taxon>
    </lineage>
</organism>
<feature type="compositionally biased region" description="Basic and acidic residues" evidence="1">
    <location>
        <begin position="1"/>
        <end position="12"/>
    </location>
</feature>
<evidence type="ECO:0000256" key="1">
    <source>
        <dbReference type="SAM" id="MobiDB-lite"/>
    </source>
</evidence>